<organism evidence="2 3">
    <name type="scientific">Nocardioides salarius</name>
    <dbReference type="NCBI Taxonomy" id="374513"/>
    <lineage>
        <taxon>Bacteria</taxon>
        <taxon>Bacillati</taxon>
        <taxon>Actinomycetota</taxon>
        <taxon>Actinomycetes</taxon>
        <taxon>Propionibacteriales</taxon>
        <taxon>Nocardioidaceae</taxon>
        <taxon>Nocardioides</taxon>
    </lineage>
</organism>
<dbReference type="EMBL" id="JAFBBZ010000001">
    <property type="protein sequence ID" value="MBM7509230.1"/>
    <property type="molecule type" value="Genomic_DNA"/>
</dbReference>
<proteinExistence type="predicted"/>
<feature type="transmembrane region" description="Helical" evidence="1">
    <location>
        <begin position="62"/>
        <end position="83"/>
    </location>
</feature>
<dbReference type="InterPro" id="IPR046291">
    <property type="entry name" value="DUF6328"/>
</dbReference>
<sequence>MASRDAQGSGREETVDEQADRKWNDLLQELRVMQTGTQLIAGFLLTLPFQSKFDELDTYQRTLYLVIVLVALLTTALVVTPIAVHRRISGRHVKQRLVRVAELFVAGVLTGIGLLLVGISMFVFDVVLGRAAGIVVGVPLLVVVLLLLVGVPERMLRHSS</sequence>
<evidence type="ECO:0000313" key="3">
    <source>
        <dbReference type="Proteomes" id="UP000732378"/>
    </source>
</evidence>
<accession>A0ABS2MDG3</accession>
<dbReference type="RefSeq" id="WP_193667014.1">
    <property type="nucleotide sequence ID" value="NZ_JACDTV010000001.1"/>
</dbReference>
<protein>
    <submittedName>
        <fullName evidence="2">Threonine/homoserine/homoserine lactone efflux protein</fullName>
    </submittedName>
</protein>
<keyword evidence="1" id="KW-0472">Membrane</keyword>
<keyword evidence="1" id="KW-0812">Transmembrane</keyword>
<reference evidence="2 3" key="1">
    <citation type="submission" date="2021-01" db="EMBL/GenBank/DDBJ databases">
        <title>Sequencing the genomes of 1000 actinobacteria strains.</title>
        <authorList>
            <person name="Klenk H.-P."/>
        </authorList>
    </citation>
    <scope>NUCLEOTIDE SEQUENCE [LARGE SCALE GENOMIC DNA]</scope>
    <source>
        <strain evidence="2 3">DSM 18239</strain>
    </source>
</reference>
<keyword evidence="1" id="KW-1133">Transmembrane helix</keyword>
<feature type="transmembrane region" description="Helical" evidence="1">
    <location>
        <begin position="130"/>
        <end position="151"/>
    </location>
</feature>
<dbReference type="Proteomes" id="UP000732378">
    <property type="component" value="Unassembled WGS sequence"/>
</dbReference>
<evidence type="ECO:0000256" key="1">
    <source>
        <dbReference type="SAM" id="Phobius"/>
    </source>
</evidence>
<gene>
    <name evidence="2" type="ORF">JOE61_003044</name>
</gene>
<dbReference type="Pfam" id="PF19853">
    <property type="entry name" value="DUF6328"/>
    <property type="match status" value="1"/>
</dbReference>
<feature type="transmembrane region" description="Helical" evidence="1">
    <location>
        <begin position="103"/>
        <end position="124"/>
    </location>
</feature>
<comment type="caution">
    <text evidence="2">The sequence shown here is derived from an EMBL/GenBank/DDBJ whole genome shotgun (WGS) entry which is preliminary data.</text>
</comment>
<keyword evidence="3" id="KW-1185">Reference proteome</keyword>
<name>A0ABS2MDG3_9ACTN</name>
<evidence type="ECO:0000313" key="2">
    <source>
        <dbReference type="EMBL" id="MBM7509230.1"/>
    </source>
</evidence>